<comment type="subcellular location">
    <subcellularLocation>
        <location evidence="1">Endomembrane system</location>
        <topology evidence="1">Multi-pass membrane protein</topology>
    </subcellularLocation>
</comment>
<evidence type="ECO:0000256" key="9">
    <source>
        <dbReference type="ARBA" id="ARBA00022989"/>
    </source>
</evidence>
<dbReference type="InterPro" id="IPR011527">
    <property type="entry name" value="ABC1_TM_dom"/>
</dbReference>
<reference evidence="14" key="2">
    <citation type="submission" date="2020-09" db="EMBL/GenBank/DDBJ databases">
        <authorList>
            <person name="Kikuchi T."/>
        </authorList>
    </citation>
    <scope>NUCLEOTIDE SEQUENCE</scope>
    <source>
        <strain evidence="14">Ka4C1</strain>
    </source>
</reference>
<dbReference type="PIRSF" id="PIRSF002773">
    <property type="entry name" value="ABC_prm/ATPase_B"/>
    <property type="match status" value="1"/>
</dbReference>
<dbReference type="Pfam" id="PF00664">
    <property type="entry name" value="ABC_membrane"/>
    <property type="match status" value="1"/>
</dbReference>
<dbReference type="Pfam" id="PF00005">
    <property type="entry name" value="ABC_tran"/>
    <property type="match status" value="1"/>
</dbReference>
<keyword evidence="8" id="KW-1278">Translocase</keyword>
<dbReference type="CDD" id="cd18572">
    <property type="entry name" value="ABC_6TM_TAP"/>
    <property type="match status" value="1"/>
</dbReference>
<dbReference type="eggNOG" id="KOG0058">
    <property type="taxonomic scope" value="Eukaryota"/>
</dbReference>
<dbReference type="InterPro" id="IPR039421">
    <property type="entry name" value="Type_1_exporter"/>
</dbReference>
<dbReference type="SMR" id="A0A1I7RMV7"/>
<keyword evidence="4 11" id="KW-0812">Transmembrane</keyword>
<evidence type="ECO:0000256" key="4">
    <source>
        <dbReference type="ARBA" id="ARBA00022692"/>
    </source>
</evidence>
<dbReference type="InterPro" id="IPR036640">
    <property type="entry name" value="ABC1_TM_sf"/>
</dbReference>
<dbReference type="Gene3D" id="3.40.50.300">
    <property type="entry name" value="P-loop containing nucleotide triphosphate hydrolases"/>
    <property type="match status" value="1"/>
</dbReference>
<dbReference type="SUPFAM" id="SSF52540">
    <property type="entry name" value="P-loop containing nucleoside triphosphate hydrolases"/>
    <property type="match status" value="1"/>
</dbReference>
<dbReference type="EMBL" id="CAJFCV020000005">
    <property type="protein sequence ID" value="CAG9125422.1"/>
    <property type="molecule type" value="Genomic_DNA"/>
</dbReference>
<dbReference type="PROSITE" id="PS50929">
    <property type="entry name" value="ABC_TM1F"/>
    <property type="match status" value="1"/>
</dbReference>
<dbReference type="FunFam" id="3.40.50.300:FF:000140">
    <property type="entry name" value="Lipid A export ATP-binding/permease protein MsbA"/>
    <property type="match status" value="1"/>
</dbReference>
<dbReference type="FunFam" id="1.20.1560.10:FF:000215">
    <property type="entry name" value="ABC transporter B family member 4"/>
    <property type="match status" value="1"/>
</dbReference>
<feature type="transmembrane region" description="Helical" evidence="11">
    <location>
        <begin position="207"/>
        <end position="228"/>
    </location>
</feature>
<feature type="transmembrane region" description="Helical" evidence="11">
    <location>
        <begin position="336"/>
        <end position="361"/>
    </location>
</feature>
<protein>
    <submittedName>
        <fullName evidence="14">(pine wood nematode) hypothetical protein</fullName>
    </submittedName>
</protein>
<keyword evidence="7" id="KW-0653">Protein transport</keyword>
<evidence type="ECO:0000313" key="14">
    <source>
        <dbReference type="EMBL" id="CAD5232667.1"/>
    </source>
</evidence>
<dbReference type="PANTHER" id="PTHR43394:SF19">
    <property type="entry name" value="ABC TRANSPORTER B FAMILY"/>
    <property type="match status" value="1"/>
</dbReference>
<dbReference type="Proteomes" id="UP000095284">
    <property type="component" value="Unplaced"/>
</dbReference>
<dbReference type="InterPro" id="IPR003439">
    <property type="entry name" value="ABC_transporter-like_ATP-bd"/>
</dbReference>
<dbReference type="PROSITE" id="PS00211">
    <property type="entry name" value="ABC_TRANSPORTER_1"/>
    <property type="match status" value="1"/>
</dbReference>
<evidence type="ECO:0000256" key="8">
    <source>
        <dbReference type="ARBA" id="ARBA00022967"/>
    </source>
</evidence>
<keyword evidence="5" id="KW-0547">Nucleotide-binding</keyword>
<dbReference type="GO" id="GO:0012505">
    <property type="term" value="C:endomembrane system"/>
    <property type="evidence" value="ECO:0007669"/>
    <property type="project" value="UniProtKB-SubCell"/>
</dbReference>
<dbReference type="SUPFAM" id="SSF90123">
    <property type="entry name" value="ABC transporter transmembrane region"/>
    <property type="match status" value="1"/>
</dbReference>
<evidence type="ECO:0000313" key="16">
    <source>
        <dbReference type="Proteomes" id="UP000659654"/>
    </source>
</evidence>
<feature type="transmembrane region" description="Helical" evidence="11">
    <location>
        <begin position="435"/>
        <end position="457"/>
    </location>
</feature>
<feature type="transmembrane region" description="Helical" evidence="11">
    <location>
        <begin position="113"/>
        <end position="136"/>
    </location>
</feature>
<dbReference type="EMBL" id="CAJFDI010000005">
    <property type="protein sequence ID" value="CAD5232667.1"/>
    <property type="molecule type" value="Genomic_DNA"/>
</dbReference>
<organism evidence="15 17">
    <name type="scientific">Bursaphelenchus xylophilus</name>
    <name type="common">Pinewood nematode worm</name>
    <name type="synonym">Aphelenchoides xylophilus</name>
    <dbReference type="NCBI Taxonomy" id="6326"/>
    <lineage>
        <taxon>Eukaryota</taxon>
        <taxon>Metazoa</taxon>
        <taxon>Ecdysozoa</taxon>
        <taxon>Nematoda</taxon>
        <taxon>Chromadorea</taxon>
        <taxon>Rhabditida</taxon>
        <taxon>Tylenchina</taxon>
        <taxon>Tylenchomorpha</taxon>
        <taxon>Aphelenchoidea</taxon>
        <taxon>Aphelenchoididae</taxon>
        <taxon>Bursaphelenchus</taxon>
    </lineage>
</organism>
<evidence type="ECO:0000313" key="17">
    <source>
        <dbReference type="WBParaSite" id="BXY_0204300.1"/>
    </source>
</evidence>
<dbReference type="PANTHER" id="PTHR43394">
    <property type="entry name" value="ATP-DEPENDENT PERMEASE MDL1, MITOCHONDRIAL"/>
    <property type="match status" value="1"/>
</dbReference>
<evidence type="ECO:0000313" key="15">
    <source>
        <dbReference type="Proteomes" id="UP000095284"/>
    </source>
</evidence>
<evidence type="ECO:0000256" key="11">
    <source>
        <dbReference type="SAM" id="Phobius"/>
    </source>
</evidence>
<evidence type="ECO:0000256" key="3">
    <source>
        <dbReference type="ARBA" id="ARBA00022448"/>
    </source>
</evidence>
<dbReference type="GO" id="GO:0016887">
    <property type="term" value="F:ATP hydrolysis activity"/>
    <property type="evidence" value="ECO:0007669"/>
    <property type="project" value="InterPro"/>
</dbReference>
<evidence type="ECO:0000256" key="7">
    <source>
        <dbReference type="ARBA" id="ARBA00022856"/>
    </source>
</evidence>
<dbReference type="InterPro" id="IPR017871">
    <property type="entry name" value="ABC_transporter-like_CS"/>
</dbReference>
<feature type="transmembrane region" description="Helical" evidence="11">
    <location>
        <begin position="55"/>
        <end position="77"/>
    </location>
</feature>
<dbReference type="Gene3D" id="1.20.1560.10">
    <property type="entry name" value="ABC transporter type 1, transmembrane domain"/>
    <property type="match status" value="1"/>
</dbReference>
<reference evidence="17" key="1">
    <citation type="submission" date="2016-11" db="UniProtKB">
        <authorList>
            <consortium name="WormBaseParasite"/>
        </authorList>
    </citation>
    <scope>IDENTIFICATION</scope>
</reference>
<comment type="similarity">
    <text evidence="2">Belongs to the ABC transporter superfamily. ABCB family. MHC peptide exporter (TC 3.A.1.209) subfamily.</text>
</comment>
<evidence type="ECO:0000256" key="6">
    <source>
        <dbReference type="ARBA" id="ARBA00022840"/>
    </source>
</evidence>
<dbReference type="OrthoDB" id="6500128at2759"/>
<gene>
    <name evidence="14" type="ORF">BXYJ_LOCUS12758</name>
</gene>
<feature type="transmembrane region" description="Helical" evidence="11">
    <location>
        <begin position="249"/>
        <end position="270"/>
    </location>
</feature>
<feature type="transmembrane region" description="Helical" evidence="11">
    <location>
        <begin position="6"/>
        <end position="34"/>
    </location>
</feature>
<keyword evidence="10 11" id="KW-0472">Membrane</keyword>
<dbReference type="GO" id="GO:0015421">
    <property type="term" value="F:ABC-type oligopeptide transporter activity"/>
    <property type="evidence" value="ECO:0007669"/>
    <property type="project" value="TreeGrafter"/>
</dbReference>
<evidence type="ECO:0000256" key="5">
    <source>
        <dbReference type="ARBA" id="ARBA00022741"/>
    </source>
</evidence>
<feature type="transmembrane region" description="Helical" evidence="11">
    <location>
        <begin position="83"/>
        <end position="101"/>
    </location>
</feature>
<keyword evidence="7" id="KW-0571">Peptide transport</keyword>
<sequence>MVSIEAISALLTYVILDLLFTTIPYGFYVINFGFNFDTLIKNLGPVQYDPLTSGFDFLILCLLRIFFIIVGASLVGFKRPLQLFSFTFNCVAACSISFSLVKILCFAEHPNQLHFVGVWLSLSWNIIAPFWALYIFNTVIVYRLFNNTNYEQVEVETEVFLENAELASDAENQNYGFRDEKDCRQEPLTKKSLIAHVKFLMKYALIYWRWFSIACVFLVLSAAARSFIPYYTGKVIANIVHMDSEKLNAFYTTLLVMCGLIVVTSVFAGLRGAIFNWAGALVNRQMRKDLFDSLIRQEIAFFDKQQTGEILSRLTTDCEIVTSIIETNMEMFLRDFVRLIISLIVMFNVSWRLTVVTFVFIPPLTFFAKLYGDYCDRISERVQAAKADANQAAEECLGTVRTVRAFACEARESQRFDTHLLGIVNILKHKAKMSFGYITLSEITEYLVLVLVLLYAGHLAFTSSLTIEQITAFILYQIQMIDIFYNMDYVFANMMRSVGASRKVFEYMNRQPEIPYEGMAEGKVKGNIEFDDVSFFYPTRPHSEVLKSINLSIKPGETIALVGPSGAGKSSIISLLEYFYETTKGVIKLDGVDIREYAHRFYHQQVSLVSQEPTLYSGSIKDNILYGCEEWCTEDDMVEAARLANAHGFITELEEGYETKCGEKGVQMSGGQKQRIAIARALVRRPAVLILDEATSALDSESEYIIQKALHQCAIGRTVIVIAHRLSTVKKADRIFVIEKGEVVQEGNHQTLMETDGLYKDLVKRQLYDVHVKEDRDVSAAVGGSVTQENGIA</sequence>
<keyword evidence="9 11" id="KW-1133">Transmembrane helix</keyword>
<evidence type="ECO:0000259" key="12">
    <source>
        <dbReference type="PROSITE" id="PS50893"/>
    </source>
</evidence>
<proteinExistence type="inferred from homology"/>
<dbReference type="GO" id="GO:0005524">
    <property type="term" value="F:ATP binding"/>
    <property type="evidence" value="ECO:0007669"/>
    <property type="project" value="UniProtKB-KW"/>
</dbReference>
<feature type="domain" description="ABC transmembrane type-1" evidence="13">
    <location>
        <begin position="213"/>
        <end position="496"/>
    </location>
</feature>
<dbReference type="Proteomes" id="UP000659654">
    <property type="component" value="Unassembled WGS sequence"/>
</dbReference>
<dbReference type="Proteomes" id="UP000582659">
    <property type="component" value="Unassembled WGS sequence"/>
</dbReference>
<accession>A0A1I7RMV7</accession>
<feature type="domain" description="ABC transporter" evidence="12">
    <location>
        <begin position="528"/>
        <end position="765"/>
    </location>
</feature>
<keyword evidence="3" id="KW-0813">Transport</keyword>
<evidence type="ECO:0000256" key="10">
    <source>
        <dbReference type="ARBA" id="ARBA00023136"/>
    </source>
</evidence>
<dbReference type="SMART" id="SM00382">
    <property type="entry name" value="AAA"/>
    <property type="match status" value="1"/>
</dbReference>
<evidence type="ECO:0000259" key="13">
    <source>
        <dbReference type="PROSITE" id="PS50929"/>
    </source>
</evidence>
<dbReference type="PROSITE" id="PS50893">
    <property type="entry name" value="ABC_TRANSPORTER_2"/>
    <property type="match status" value="1"/>
</dbReference>
<evidence type="ECO:0000256" key="2">
    <source>
        <dbReference type="ARBA" id="ARBA00006493"/>
    </source>
</evidence>
<evidence type="ECO:0000256" key="1">
    <source>
        <dbReference type="ARBA" id="ARBA00004127"/>
    </source>
</evidence>
<keyword evidence="6" id="KW-0067">ATP-binding</keyword>
<feature type="transmembrane region" description="Helical" evidence="11">
    <location>
        <begin position="469"/>
        <end position="487"/>
    </location>
</feature>
<name>A0A1I7RMV7_BURXY</name>
<dbReference type="AlphaFoldDB" id="A0A1I7RMV7"/>
<dbReference type="CDD" id="cd03249">
    <property type="entry name" value="ABC_MTABC3_MDL1_MDL2"/>
    <property type="match status" value="1"/>
</dbReference>
<keyword evidence="16" id="KW-1185">Reference proteome</keyword>
<dbReference type="InterPro" id="IPR027417">
    <property type="entry name" value="P-loop_NTPase"/>
</dbReference>
<dbReference type="WBParaSite" id="BXY_0204300.1">
    <property type="protein sequence ID" value="BXY_0204300.1"/>
    <property type="gene ID" value="BXY_0204300"/>
</dbReference>
<dbReference type="InterPro" id="IPR003593">
    <property type="entry name" value="AAA+_ATPase"/>
</dbReference>
<dbReference type="GO" id="GO:0016020">
    <property type="term" value="C:membrane"/>
    <property type="evidence" value="ECO:0007669"/>
    <property type="project" value="InterPro"/>
</dbReference>